<dbReference type="SMART" id="SM00320">
    <property type="entry name" value="WD40"/>
    <property type="match status" value="2"/>
</dbReference>
<organism evidence="5 6">
    <name type="scientific">Gonium pectorale</name>
    <name type="common">Green alga</name>
    <dbReference type="NCBI Taxonomy" id="33097"/>
    <lineage>
        <taxon>Eukaryota</taxon>
        <taxon>Viridiplantae</taxon>
        <taxon>Chlorophyta</taxon>
        <taxon>core chlorophytes</taxon>
        <taxon>Chlorophyceae</taxon>
        <taxon>CS clade</taxon>
        <taxon>Chlamydomonadales</taxon>
        <taxon>Volvocaceae</taxon>
        <taxon>Gonium</taxon>
    </lineage>
</organism>
<reference evidence="6" key="1">
    <citation type="journal article" date="2016" name="Nat. Commun.">
        <title>The Gonium pectorale genome demonstrates co-option of cell cycle regulation during the evolution of multicellularity.</title>
        <authorList>
            <person name="Hanschen E.R."/>
            <person name="Marriage T.N."/>
            <person name="Ferris P.J."/>
            <person name="Hamaji T."/>
            <person name="Toyoda A."/>
            <person name="Fujiyama A."/>
            <person name="Neme R."/>
            <person name="Noguchi H."/>
            <person name="Minakuchi Y."/>
            <person name="Suzuki M."/>
            <person name="Kawai-Toyooka H."/>
            <person name="Smith D.R."/>
            <person name="Sparks H."/>
            <person name="Anderson J."/>
            <person name="Bakaric R."/>
            <person name="Luria V."/>
            <person name="Karger A."/>
            <person name="Kirschner M.W."/>
            <person name="Durand P.M."/>
            <person name="Michod R.E."/>
            <person name="Nozaki H."/>
            <person name="Olson B.J."/>
        </authorList>
    </citation>
    <scope>NUCLEOTIDE SEQUENCE [LARGE SCALE GENOMIC DNA]</scope>
    <source>
        <strain evidence="6">NIES-2863</strain>
    </source>
</reference>
<dbReference type="InterPro" id="IPR001680">
    <property type="entry name" value="WD40_rpt"/>
</dbReference>
<dbReference type="Proteomes" id="UP000075714">
    <property type="component" value="Unassembled WGS sequence"/>
</dbReference>
<dbReference type="SUPFAM" id="SSF50978">
    <property type="entry name" value="WD40 repeat-like"/>
    <property type="match status" value="1"/>
</dbReference>
<sequence>MGSQLDNNFTCSQTRHDICTTIHHWQLRDLVSAGDTPDELLYVCDSSVLHYNAGTGEATAVLSLDWCPNSMTYAHGILAAGGPTSQLYVKDLREKRVLHRDPIGGSVNNAIHIAKVAGRLLLYACNNEYVVKVYSIEPHSLAANAAFRTPVPINYCALSPDGRFLSCVGDCSETMVYAVRESTYSRIHTFHEALDTGISTAWSPTGTLMASAHQDGSVAVWDMRSPEVVHRNRYTAAARNVKFCPGVLDLLAVAEHEDLVHLLDSRMWSATQTLNAGCGQCHDISGISFSPSADRLWVGLDDCVLSYDLDTVGRRTFGHGSLC</sequence>
<dbReference type="EMBL" id="LSYV01000042">
    <property type="protein sequence ID" value="KXZ46711.1"/>
    <property type="molecule type" value="Genomic_DNA"/>
</dbReference>
<dbReference type="InterPro" id="IPR019417">
    <property type="entry name" value="DUF2415"/>
</dbReference>
<comment type="caution">
    <text evidence="5">The sequence shown here is derived from an EMBL/GenBank/DDBJ whole genome shotgun (WGS) entry which is preliminary data.</text>
</comment>
<dbReference type="Pfam" id="PF00400">
    <property type="entry name" value="WD40"/>
    <property type="match status" value="1"/>
</dbReference>
<keyword evidence="2" id="KW-0677">Repeat</keyword>
<dbReference type="InterPro" id="IPR036322">
    <property type="entry name" value="WD40_repeat_dom_sf"/>
</dbReference>
<evidence type="ECO:0000313" key="6">
    <source>
        <dbReference type="Proteomes" id="UP000075714"/>
    </source>
</evidence>
<proteinExistence type="predicted"/>
<name>A0A150GA43_GONPE</name>
<keyword evidence="1 3" id="KW-0853">WD repeat</keyword>
<evidence type="ECO:0000256" key="2">
    <source>
        <dbReference type="ARBA" id="ARBA00022737"/>
    </source>
</evidence>
<dbReference type="PROSITE" id="PS00678">
    <property type="entry name" value="WD_REPEATS_1"/>
    <property type="match status" value="1"/>
</dbReference>
<accession>A0A150GA43</accession>
<dbReference type="PROSITE" id="PS50082">
    <property type="entry name" value="WD_REPEATS_2"/>
    <property type="match status" value="1"/>
</dbReference>
<dbReference type="AlphaFoldDB" id="A0A150GA43"/>
<dbReference type="STRING" id="33097.A0A150GA43"/>
<keyword evidence="6" id="KW-1185">Reference proteome</keyword>
<gene>
    <name evidence="5" type="ORF">GPECTOR_41g675</name>
</gene>
<feature type="domain" description="DUF2415" evidence="4">
    <location>
        <begin position="237"/>
        <end position="266"/>
    </location>
</feature>
<evidence type="ECO:0000259" key="4">
    <source>
        <dbReference type="Pfam" id="PF10313"/>
    </source>
</evidence>
<dbReference type="Pfam" id="PF10313">
    <property type="entry name" value="DUF2415"/>
    <property type="match status" value="1"/>
</dbReference>
<feature type="repeat" description="WD" evidence="3">
    <location>
        <begin position="199"/>
        <end position="231"/>
    </location>
</feature>
<protein>
    <recommendedName>
        <fullName evidence="4">DUF2415 domain-containing protein</fullName>
    </recommendedName>
</protein>
<dbReference type="Gene3D" id="2.130.10.10">
    <property type="entry name" value="YVTN repeat-like/Quinoprotein amine dehydrogenase"/>
    <property type="match status" value="2"/>
</dbReference>
<evidence type="ECO:0000256" key="1">
    <source>
        <dbReference type="ARBA" id="ARBA00022574"/>
    </source>
</evidence>
<dbReference type="InterPro" id="IPR015943">
    <property type="entry name" value="WD40/YVTN_repeat-like_dom_sf"/>
</dbReference>
<dbReference type="InterPro" id="IPR019775">
    <property type="entry name" value="WD40_repeat_CS"/>
</dbReference>
<dbReference type="OrthoDB" id="64353at2759"/>
<dbReference type="PANTHER" id="PTHR43991">
    <property type="entry name" value="WD REPEAT PROTEIN (AFU_ORTHOLOGUE AFUA_8G05640)-RELATED"/>
    <property type="match status" value="1"/>
</dbReference>
<evidence type="ECO:0000256" key="3">
    <source>
        <dbReference type="PROSITE-ProRule" id="PRU00221"/>
    </source>
</evidence>
<dbReference type="PANTHER" id="PTHR43991:SF9">
    <property type="entry name" value="DUF2415 DOMAIN-CONTAINING PROTEIN"/>
    <property type="match status" value="1"/>
</dbReference>
<evidence type="ECO:0000313" key="5">
    <source>
        <dbReference type="EMBL" id="KXZ46711.1"/>
    </source>
</evidence>